<dbReference type="GeneID" id="80544236"/>
<dbReference type="Proteomes" id="UP001157381">
    <property type="component" value="Segment"/>
</dbReference>
<dbReference type="RefSeq" id="YP_010805342.1">
    <property type="nucleotide sequence ID" value="NC_077147.1"/>
</dbReference>
<evidence type="ECO:0000313" key="2">
    <source>
        <dbReference type="Proteomes" id="UP001157381"/>
    </source>
</evidence>
<protein>
    <submittedName>
        <fullName evidence="1">Host range factor-1</fullName>
    </submittedName>
</protein>
<accession>A0AAX3AUT1</accession>
<reference evidence="1 2" key="1">
    <citation type="journal article" date="2022" name="Virus Genes">
        <title>The complete genome sequence of an alphabaculovirus from the brown tussock moth, Olene mendosa Hubner, expands our knowledge of lymantriine baculovirus diversity and evolution.</title>
        <authorList>
            <person name="Harrison R.L."/>
            <person name="Rowley D.L."/>
        </authorList>
    </citation>
    <scope>NUCLEOTIDE SEQUENCE [LARGE SCALE GENOMIC DNA]</scope>
    <source>
        <strain evidence="1">435</strain>
    </source>
</reference>
<name>A0AAX3AUT1_9ABAC</name>
<proteinExistence type="predicted"/>
<keyword evidence="2" id="KW-1185">Reference proteome</keyword>
<sequence>MKTKPERGRTRAAAAFVTVLAIATRVSARQSIVRSERDQRRAREDKYRFGVHFVVYSYFNARPRARTIMGMDAEFFVNGERVDSYKCTGRWSDIVDVRYCPALTVRYRYERGYGHYTLFVYFRHVATGMLETENVNVTGCDRVVSVPAEWLEYIDDDDEERERKVEVFVCMKGELYAHDGPLFVSEQSKWYSRDLKHVRIRDSPLDAARRIECASDVFEFVKAFMRIEEGEYAWQDPLPIDKLDDQELASIKKVFASTVWNHYDKVNAPPIVTFAENYLMKLT</sequence>
<organism evidence="1 2">
    <name type="scientific">Olene mendosa nucleopolyhedrovirus</name>
    <dbReference type="NCBI Taxonomy" id="2933796"/>
    <lineage>
        <taxon>Viruses</taxon>
        <taxon>Viruses incertae sedis</taxon>
        <taxon>Naldaviricetes</taxon>
        <taxon>Lefavirales</taxon>
        <taxon>Baculoviridae</taxon>
        <taxon>Alphabaculovirus</taxon>
        <taxon>Alphabaculovirus olmendosae</taxon>
    </lineage>
</organism>
<dbReference type="EMBL" id="MZ766431">
    <property type="protein sequence ID" value="UOQ18841.1"/>
    <property type="molecule type" value="Genomic_DNA"/>
</dbReference>
<dbReference type="KEGG" id="vg:80544236"/>
<evidence type="ECO:0000313" key="1">
    <source>
        <dbReference type="EMBL" id="UOQ18841.1"/>
    </source>
</evidence>